<evidence type="ECO:0000313" key="2">
    <source>
        <dbReference type="Proteomes" id="UP001500902"/>
    </source>
</evidence>
<proteinExistence type="predicted"/>
<keyword evidence="2" id="KW-1185">Reference proteome</keyword>
<dbReference type="EMBL" id="BAAAZP010000205">
    <property type="protein sequence ID" value="GAA3710108.1"/>
    <property type="molecule type" value="Genomic_DNA"/>
</dbReference>
<dbReference type="Proteomes" id="UP001500902">
    <property type="component" value="Unassembled WGS sequence"/>
</dbReference>
<name>A0ABP7DW76_9ACTN</name>
<reference evidence="2" key="1">
    <citation type="journal article" date="2019" name="Int. J. Syst. Evol. Microbiol.">
        <title>The Global Catalogue of Microorganisms (GCM) 10K type strain sequencing project: providing services to taxonomists for standard genome sequencing and annotation.</title>
        <authorList>
            <consortium name="The Broad Institute Genomics Platform"/>
            <consortium name="The Broad Institute Genome Sequencing Center for Infectious Disease"/>
            <person name="Wu L."/>
            <person name="Ma J."/>
        </authorList>
    </citation>
    <scope>NUCLEOTIDE SEQUENCE [LARGE SCALE GENOMIC DNA]</scope>
    <source>
        <strain evidence="2">JCM 16904</strain>
    </source>
</reference>
<organism evidence="1 2">
    <name type="scientific">Nonomuraea antimicrobica</name>
    <dbReference type="NCBI Taxonomy" id="561173"/>
    <lineage>
        <taxon>Bacteria</taxon>
        <taxon>Bacillati</taxon>
        <taxon>Actinomycetota</taxon>
        <taxon>Actinomycetes</taxon>
        <taxon>Streptosporangiales</taxon>
        <taxon>Streptosporangiaceae</taxon>
        <taxon>Nonomuraea</taxon>
    </lineage>
</organism>
<sequence>MLILAGEREVKREGKSLLTKGLVAEPATTDALAESNAPYFGAELDEGSLVPADDDDLGKACFEDWLARS</sequence>
<comment type="caution">
    <text evidence="1">The sequence shown here is derived from an EMBL/GenBank/DDBJ whole genome shotgun (WGS) entry which is preliminary data.</text>
</comment>
<protein>
    <submittedName>
        <fullName evidence="1">Uncharacterized protein</fullName>
    </submittedName>
</protein>
<evidence type="ECO:0000313" key="1">
    <source>
        <dbReference type="EMBL" id="GAA3710108.1"/>
    </source>
</evidence>
<accession>A0ABP7DW76</accession>
<gene>
    <name evidence="1" type="ORF">GCM10022224_089520</name>
</gene>